<keyword evidence="1" id="KW-0472">Membrane</keyword>
<dbReference type="Proteomes" id="UP000031014">
    <property type="component" value="Unassembled WGS sequence"/>
</dbReference>
<keyword evidence="3" id="KW-1185">Reference proteome</keyword>
<evidence type="ECO:0000313" key="3">
    <source>
        <dbReference type="Proteomes" id="UP000031014"/>
    </source>
</evidence>
<name>A0A0A8X9T7_MESS1</name>
<accession>A0A0A8X9T7</accession>
<evidence type="ECO:0000313" key="2">
    <source>
        <dbReference type="EMBL" id="GAM16730.1"/>
    </source>
</evidence>
<sequence length="237" mass="27866">MIMAASLLFSWNIPLFLVAVPFLFLVFLHYNQFILYKNKSEESAEAFHRYDDKQFLKQNHLLIAFAPAPAVRLLFFTPDGMLAGELREQRTRNYRWFIPYFLDKRIKKQIGIYDSKGNLQGRLKQERYRFKILNEQNDIIGIFLEKKKEKDTIGSAVLGGGRKLKIDKIPGSIRDFKLVREDGYTTATLRKGWMPLEWTRFFKEANTPVLTFDYTMGKAERMAVFAALASLYMYYDH</sequence>
<organism evidence="2 3">
    <name type="scientific">Mesobacillus selenatarsenatis (strain DSM 18680 / JCM 14380 / FERM P-15431 / SF-1)</name>
    <dbReference type="NCBI Taxonomy" id="1321606"/>
    <lineage>
        <taxon>Bacteria</taxon>
        <taxon>Bacillati</taxon>
        <taxon>Bacillota</taxon>
        <taxon>Bacilli</taxon>
        <taxon>Bacillales</taxon>
        <taxon>Bacillaceae</taxon>
        <taxon>Mesobacillus</taxon>
    </lineage>
</organism>
<evidence type="ECO:0000256" key="1">
    <source>
        <dbReference type="SAM" id="Phobius"/>
    </source>
</evidence>
<gene>
    <name evidence="2" type="ORF">SAMD00020551_4960</name>
</gene>
<keyword evidence="1" id="KW-0812">Transmembrane</keyword>
<reference evidence="2 3" key="1">
    <citation type="submission" date="2013-06" db="EMBL/GenBank/DDBJ databases">
        <title>Whole genome shotgun sequence of Bacillus selenatarsenatis SF-1.</title>
        <authorList>
            <person name="Kuroda M."/>
            <person name="Sei K."/>
            <person name="Yamashita M."/>
            <person name="Ike M."/>
        </authorList>
    </citation>
    <scope>NUCLEOTIDE SEQUENCE [LARGE SCALE GENOMIC DNA]</scope>
    <source>
        <strain evidence="2 3">SF-1</strain>
    </source>
</reference>
<protein>
    <submittedName>
        <fullName evidence="2">Uncharacterized protein</fullName>
    </submittedName>
</protein>
<comment type="caution">
    <text evidence="2">The sequence shown here is derived from an EMBL/GenBank/DDBJ whole genome shotgun (WGS) entry which is preliminary data.</text>
</comment>
<dbReference type="STRING" id="1321606.SAMD00020551_4960"/>
<dbReference type="EMBL" id="BASE01000138">
    <property type="protein sequence ID" value="GAM16730.1"/>
    <property type="molecule type" value="Genomic_DNA"/>
</dbReference>
<proteinExistence type="predicted"/>
<dbReference type="AlphaFoldDB" id="A0A0A8X9T7"/>
<keyword evidence="1" id="KW-1133">Transmembrane helix</keyword>
<feature type="transmembrane region" description="Helical" evidence="1">
    <location>
        <begin position="12"/>
        <end position="30"/>
    </location>
</feature>